<evidence type="ECO:0000256" key="2">
    <source>
        <dbReference type="ARBA" id="ARBA00034247"/>
    </source>
</evidence>
<dbReference type="RefSeq" id="WP_191722488.1">
    <property type="nucleotide sequence ID" value="NZ_JACSQK010000003.1"/>
</dbReference>
<dbReference type="SUPFAM" id="SSF55073">
    <property type="entry name" value="Nucleotide cyclase"/>
    <property type="match status" value="1"/>
</dbReference>
<proteinExistence type="predicted"/>
<dbReference type="PANTHER" id="PTHR45138">
    <property type="entry name" value="REGULATORY COMPONENTS OF SENSORY TRANSDUCTION SYSTEM"/>
    <property type="match status" value="1"/>
</dbReference>
<comment type="catalytic activity">
    <reaction evidence="2">
        <text>2 GTP = 3',3'-c-di-GMP + 2 diphosphate</text>
        <dbReference type="Rhea" id="RHEA:24898"/>
        <dbReference type="ChEBI" id="CHEBI:33019"/>
        <dbReference type="ChEBI" id="CHEBI:37565"/>
        <dbReference type="ChEBI" id="CHEBI:58805"/>
        <dbReference type="EC" id="2.7.7.65"/>
    </reaction>
</comment>
<feature type="transmembrane region" description="Helical" evidence="3">
    <location>
        <begin position="6"/>
        <end position="28"/>
    </location>
</feature>
<evidence type="ECO:0000259" key="4">
    <source>
        <dbReference type="PROSITE" id="PS50887"/>
    </source>
</evidence>
<keyword evidence="3" id="KW-1133">Transmembrane helix</keyword>
<feature type="transmembrane region" description="Helical" evidence="3">
    <location>
        <begin position="191"/>
        <end position="210"/>
    </location>
</feature>
<feature type="transmembrane region" description="Helical" evidence="3">
    <location>
        <begin position="40"/>
        <end position="59"/>
    </location>
</feature>
<feature type="transmembrane region" description="Helical" evidence="3">
    <location>
        <begin position="152"/>
        <end position="171"/>
    </location>
</feature>
<feature type="transmembrane region" description="Helical" evidence="3">
    <location>
        <begin position="95"/>
        <end position="115"/>
    </location>
</feature>
<sequence length="402" mass="43902">MQLDFASMAILIAINLAVIGVALPLAMGTPISRAAQHMQGYFLLQALGWALILAASRIRGTTWDPIFSVAATCAASAAQWLMAQTLQSWLGHHPLSRVVLGLCVLGPLGFIFFIDSTAQRMAWYSLCHGLSIACLGWMCLQPQRPAAPYWRYLMAGCALVMSCSLFTRAYLATYTQWLNAFTQDGVANHVFAVIAQVCGSLVLVCMLVAWRDETNQKLRELAMNDQLTGLANRHALLQAAPLMQALAKRQQLPLAVLLLDIDHFKDVNDQHGHSVGDQALQLLARALKSEVRSDEMAARWGGEEFCLLLYAHPAAVDAFYQRLCVMVQQQSLQELGFALHLSGGCALQSLQQPQSLPQLLQHADTALYEAKSNGRGRLVFERTSIAPALAPARAAQEPSPAP</sequence>
<dbReference type="EC" id="2.7.7.65" evidence="1"/>
<evidence type="ECO:0000313" key="6">
    <source>
        <dbReference type="Proteomes" id="UP000634919"/>
    </source>
</evidence>
<evidence type="ECO:0000256" key="1">
    <source>
        <dbReference type="ARBA" id="ARBA00012528"/>
    </source>
</evidence>
<comment type="caution">
    <text evidence="5">The sequence shown here is derived from an EMBL/GenBank/DDBJ whole genome shotgun (WGS) entry which is preliminary data.</text>
</comment>
<dbReference type="Gene3D" id="3.30.70.270">
    <property type="match status" value="1"/>
</dbReference>
<dbReference type="NCBIfam" id="TIGR00254">
    <property type="entry name" value="GGDEF"/>
    <property type="match status" value="1"/>
</dbReference>
<accession>A0ABR8S9K6</accession>
<dbReference type="InterPro" id="IPR029787">
    <property type="entry name" value="Nucleotide_cyclase"/>
</dbReference>
<organism evidence="5 6">
    <name type="scientific">Comamonas avium</name>
    <dbReference type="NCBI Taxonomy" id="2762231"/>
    <lineage>
        <taxon>Bacteria</taxon>
        <taxon>Pseudomonadati</taxon>
        <taxon>Pseudomonadota</taxon>
        <taxon>Betaproteobacteria</taxon>
        <taxon>Burkholderiales</taxon>
        <taxon>Comamonadaceae</taxon>
        <taxon>Comamonas</taxon>
    </lineage>
</organism>
<keyword evidence="3" id="KW-0812">Transmembrane</keyword>
<dbReference type="InterPro" id="IPR000160">
    <property type="entry name" value="GGDEF_dom"/>
</dbReference>
<dbReference type="EMBL" id="JACSQK010000003">
    <property type="protein sequence ID" value="MBD7960079.1"/>
    <property type="molecule type" value="Genomic_DNA"/>
</dbReference>
<dbReference type="PANTHER" id="PTHR45138:SF9">
    <property type="entry name" value="DIGUANYLATE CYCLASE DGCM-RELATED"/>
    <property type="match status" value="1"/>
</dbReference>
<name>A0ABR8S9K6_9BURK</name>
<dbReference type="InterPro" id="IPR050469">
    <property type="entry name" value="Diguanylate_Cyclase"/>
</dbReference>
<keyword evidence="6" id="KW-1185">Reference proteome</keyword>
<gene>
    <name evidence="5" type="ORF">H9646_06265</name>
</gene>
<dbReference type="Proteomes" id="UP000634919">
    <property type="component" value="Unassembled WGS sequence"/>
</dbReference>
<evidence type="ECO:0000256" key="3">
    <source>
        <dbReference type="SAM" id="Phobius"/>
    </source>
</evidence>
<dbReference type="SMART" id="SM00267">
    <property type="entry name" value="GGDEF"/>
    <property type="match status" value="1"/>
</dbReference>
<dbReference type="CDD" id="cd01949">
    <property type="entry name" value="GGDEF"/>
    <property type="match status" value="1"/>
</dbReference>
<reference evidence="5 6" key="1">
    <citation type="submission" date="2020-08" db="EMBL/GenBank/DDBJ databases">
        <title>A Genomic Blueprint of the Chicken Gut Microbiome.</title>
        <authorList>
            <person name="Gilroy R."/>
            <person name="Ravi A."/>
            <person name="Getino M."/>
            <person name="Pursley I."/>
            <person name="Horton D.L."/>
            <person name="Alikhan N.-F."/>
            <person name="Baker D."/>
            <person name="Gharbi K."/>
            <person name="Hall N."/>
            <person name="Watson M."/>
            <person name="Adriaenssens E.M."/>
            <person name="Foster-Nyarko E."/>
            <person name="Jarju S."/>
            <person name="Secka A."/>
            <person name="Antonio M."/>
            <person name="Oren A."/>
            <person name="Chaudhuri R."/>
            <person name="La Ragione R.M."/>
            <person name="Hildebrand F."/>
            <person name="Pallen M.J."/>
        </authorList>
    </citation>
    <scope>NUCLEOTIDE SEQUENCE [LARGE SCALE GENOMIC DNA]</scope>
    <source>
        <strain evidence="5 6">Sa2CVA6</strain>
    </source>
</reference>
<dbReference type="InterPro" id="IPR043128">
    <property type="entry name" value="Rev_trsase/Diguanyl_cyclase"/>
</dbReference>
<dbReference type="Pfam" id="PF00990">
    <property type="entry name" value="GGDEF"/>
    <property type="match status" value="1"/>
</dbReference>
<feature type="transmembrane region" description="Helical" evidence="3">
    <location>
        <begin position="121"/>
        <end position="140"/>
    </location>
</feature>
<protein>
    <recommendedName>
        <fullName evidence="1">diguanylate cyclase</fullName>
        <ecNumber evidence="1">2.7.7.65</ecNumber>
    </recommendedName>
</protein>
<evidence type="ECO:0000313" key="5">
    <source>
        <dbReference type="EMBL" id="MBD7960079.1"/>
    </source>
</evidence>
<dbReference type="PROSITE" id="PS50887">
    <property type="entry name" value="GGDEF"/>
    <property type="match status" value="1"/>
</dbReference>
<feature type="domain" description="GGDEF" evidence="4">
    <location>
        <begin position="252"/>
        <end position="383"/>
    </location>
</feature>
<keyword evidence="3" id="KW-0472">Membrane</keyword>